<feature type="compositionally biased region" description="Basic and acidic residues" evidence="4">
    <location>
        <begin position="536"/>
        <end position="554"/>
    </location>
</feature>
<dbReference type="InterPro" id="IPR011992">
    <property type="entry name" value="EF-hand-dom_pair"/>
</dbReference>
<feature type="domain" description="EF-hand" evidence="5">
    <location>
        <begin position="189"/>
        <end position="212"/>
    </location>
</feature>
<dbReference type="InterPro" id="IPR018247">
    <property type="entry name" value="EF_Hand_1_Ca_BS"/>
</dbReference>
<dbReference type="EMBL" id="CDMY01000624">
    <property type="protein sequence ID" value="CEM26913.1"/>
    <property type="molecule type" value="Genomic_DNA"/>
</dbReference>
<dbReference type="PANTHER" id="PTHR12085:SF3">
    <property type="entry name" value="SERINE_THREONINE-PROTEIN PHOSPHATASE 2A REGULATORY SUBUNIT B'' SUBUNIT GAMMA"/>
    <property type="match status" value="1"/>
</dbReference>
<feature type="region of interest" description="Disordered" evidence="4">
    <location>
        <begin position="470"/>
        <end position="570"/>
    </location>
</feature>
<dbReference type="PROSITE" id="PS50222">
    <property type="entry name" value="EF_HAND_2"/>
    <property type="match status" value="1"/>
</dbReference>
<comment type="subcellular location">
    <subcellularLocation>
        <location evidence="1">Cytoplasm</location>
    </subcellularLocation>
</comment>
<dbReference type="GO" id="GO:0005509">
    <property type="term" value="F:calcium ion binding"/>
    <property type="evidence" value="ECO:0007669"/>
    <property type="project" value="InterPro"/>
</dbReference>
<accession>A0A0G4GCC8</accession>
<sequence length="570" mass="64892">MGYVERLAAAAQPLPGEEKRTLEQAESECRKIFEELQLKQQQQKQQRQGSTGTDPHGSDAHSAFDRLARTQGLHPAAKGSPLAQLLLEGSREAFLETLRVSLPTQADLKAIADVMVQYCDPRGEMGRVNHEGFEKVRTLLPEAFHHFFTPKVFAKLKRDEYGCISVEELTYHIYQTTSILRSRIRLEPYDGDGDGYLTHNEFAAFIKGWMDESKSKSIRTIRANPTDRHLFVEYVVTVFFFDLDPRRRRRISIADIVHHDTWMELQQTMGGDDRAGCESLGVRQWQTTMEAFAAVRSPTHDGHLNLDKFMDFLHDASPRFARRAFEVYANEGEISVYQTVVCLLLVYARDYTNRSMVMQESTVCWIFRAMDIYGTGRITSSVVEYFYLPTLRAYYGRTGLSHSEYRALLDELMDMVKGRRSSAPPPSALLQHEEDMSFTMQDIKRSKLGYAALKNVIDMVAYDRHNLREQRLSTEASRPRETHDHVDDEHHHNHNPHQQQPQQHSPPPPHNGDGADQPQEADLRGLGVRSGGCLRHPGDADATTEYHESVREGDDNSSSVSVSSLAAEMH</sequence>
<keyword evidence="7" id="KW-1185">Reference proteome</keyword>
<organism evidence="6 7">
    <name type="scientific">Vitrella brassicaformis (strain CCMP3155)</name>
    <dbReference type="NCBI Taxonomy" id="1169540"/>
    <lineage>
        <taxon>Eukaryota</taxon>
        <taxon>Sar</taxon>
        <taxon>Alveolata</taxon>
        <taxon>Colpodellida</taxon>
        <taxon>Vitrellaceae</taxon>
        <taxon>Vitrella</taxon>
    </lineage>
</organism>
<evidence type="ECO:0000313" key="7">
    <source>
        <dbReference type="Proteomes" id="UP000041254"/>
    </source>
</evidence>
<reference evidence="6 7" key="1">
    <citation type="submission" date="2014-11" db="EMBL/GenBank/DDBJ databases">
        <authorList>
            <person name="Zhu J."/>
            <person name="Qi W."/>
            <person name="Song R."/>
        </authorList>
    </citation>
    <scope>NUCLEOTIDE SEQUENCE [LARGE SCALE GENOMIC DNA]</scope>
</reference>
<evidence type="ECO:0000259" key="5">
    <source>
        <dbReference type="PROSITE" id="PS50222"/>
    </source>
</evidence>
<dbReference type="GO" id="GO:0035303">
    <property type="term" value="P:regulation of dephosphorylation"/>
    <property type="evidence" value="ECO:0007669"/>
    <property type="project" value="InterPro"/>
</dbReference>
<evidence type="ECO:0000313" key="6">
    <source>
        <dbReference type="EMBL" id="CEM26913.1"/>
    </source>
</evidence>
<proteinExistence type="predicted"/>
<keyword evidence="3" id="KW-0106">Calcium</keyword>
<gene>
    <name evidence="6" type="ORF">Vbra_22139</name>
</gene>
<dbReference type="PANTHER" id="PTHR12085">
    <property type="entry name" value="SERINE/THREONINE-PROTEIN PHOSPHATASE 2A REGULATORY SUBUNIT B'' SUBUNIT GAMMA"/>
    <property type="match status" value="1"/>
</dbReference>
<evidence type="ECO:0000256" key="1">
    <source>
        <dbReference type="ARBA" id="ARBA00004496"/>
    </source>
</evidence>
<dbReference type="PROSITE" id="PS00018">
    <property type="entry name" value="EF_HAND_1"/>
    <property type="match status" value="1"/>
</dbReference>
<dbReference type="InterPro" id="IPR039865">
    <property type="entry name" value="PPP2R3C"/>
</dbReference>
<dbReference type="InterPro" id="IPR002048">
    <property type="entry name" value="EF_hand_dom"/>
</dbReference>
<dbReference type="GO" id="GO:0000226">
    <property type="term" value="P:microtubule cytoskeleton organization"/>
    <property type="evidence" value="ECO:0007669"/>
    <property type="project" value="TreeGrafter"/>
</dbReference>
<dbReference type="AlphaFoldDB" id="A0A0G4GCC8"/>
<dbReference type="GO" id="GO:0005737">
    <property type="term" value="C:cytoplasm"/>
    <property type="evidence" value="ECO:0007669"/>
    <property type="project" value="UniProtKB-SubCell"/>
</dbReference>
<feature type="compositionally biased region" description="Basic and acidic residues" evidence="4">
    <location>
        <begin position="470"/>
        <end position="491"/>
    </location>
</feature>
<name>A0A0G4GCC8_VITBC</name>
<dbReference type="InParanoid" id="A0A0G4GCC8"/>
<keyword evidence="2" id="KW-0963">Cytoplasm</keyword>
<evidence type="ECO:0000256" key="2">
    <source>
        <dbReference type="ARBA" id="ARBA00022490"/>
    </source>
</evidence>
<dbReference type="Proteomes" id="UP000041254">
    <property type="component" value="Unassembled WGS sequence"/>
</dbReference>
<dbReference type="GO" id="GO:0030865">
    <property type="term" value="P:cortical cytoskeleton organization"/>
    <property type="evidence" value="ECO:0007669"/>
    <property type="project" value="TreeGrafter"/>
</dbReference>
<feature type="compositionally biased region" description="Low complexity" evidence="4">
    <location>
        <begin position="38"/>
        <end position="48"/>
    </location>
</feature>
<dbReference type="Gene3D" id="1.10.238.10">
    <property type="entry name" value="EF-hand"/>
    <property type="match status" value="2"/>
</dbReference>
<evidence type="ECO:0000256" key="3">
    <source>
        <dbReference type="ARBA" id="ARBA00022837"/>
    </source>
</evidence>
<feature type="region of interest" description="Disordered" evidence="4">
    <location>
        <begin position="1"/>
        <end position="61"/>
    </location>
</feature>
<dbReference type="VEuPathDB" id="CryptoDB:Vbra_22139"/>
<dbReference type="GO" id="GO:0005819">
    <property type="term" value="C:spindle"/>
    <property type="evidence" value="ECO:0007669"/>
    <property type="project" value="TreeGrafter"/>
</dbReference>
<feature type="compositionally biased region" description="Basic and acidic residues" evidence="4">
    <location>
        <begin position="16"/>
        <end position="37"/>
    </location>
</feature>
<protein>
    <recommendedName>
        <fullName evidence="5">EF-hand domain-containing protein</fullName>
    </recommendedName>
</protein>
<dbReference type="SUPFAM" id="SSF47473">
    <property type="entry name" value="EF-hand"/>
    <property type="match status" value="1"/>
</dbReference>
<dbReference type="STRING" id="1169540.A0A0G4GCC8"/>
<evidence type="ECO:0000256" key="4">
    <source>
        <dbReference type="SAM" id="MobiDB-lite"/>
    </source>
</evidence>